<reference evidence="4" key="1">
    <citation type="journal article" date="2011" name="PLoS Biol.">
        <title>Gene gain and loss during evolution of obligate parasitism in the white rust pathogen of Arabidopsis thaliana.</title>
        <authorList>
            <person name="Kemen E."/>
            <person name="Gardiner A."/>
            <person name="Schultz-Larsen T."/>
            <person name="Kemen A.C."/>
            <person name="Balmuth A.L."/>
            <person name="Robert-Seilaniantz A."/>
            <person name="Bailey K."/>
            <person name="Holub E."/>
            <person name="Studholme D.J."/>
            <person name="Maclean D."/>
            <person name="Jones J.D."/>
        </authorList>
    </citation>
    <scope>NUCLEOTIDE SEQUENCE</scope>
</reference>
<sequence>MRSELTLEVRLVLSWSSVLADTDCASARSSCVSAAARDTSESEPVGIITCCFGAQVRVGKMGTMYYIQTHKVSLSYSYHAIFRPRPFGGIVSRTFETGSSFNIIRFVTRFEEGMSSHVHSGLPVTSISEEKPGNENKDGSTVKDFPGTMLRRAAALSRLTRLVIRQNQFLDTNMSNIGDLGFGISPYDMLTHTDTLRLGYNSLGNQGVHEEIANDSNRFFQIDCSGNTLETPFTSDLYAVSWIITVPDCIASLIFLVFIYIFRSTLQSAIETHLHENLTPAKLAVQVKGLPQGVTVEEVAENSKAMYCLTEPEMMIVSTFIADRVEAIKLEEQICVWRTHPWE</sequence>
<keyword evidence="2 4" id="KW-0812">Transmembrane</keyword>
<dbReference type="EMBL" id="FR824823">
    <property type="protein sequence ID" value="CCA28025.1"/>
    <property type="molecule type" value="Genomic_DNA"/>
</dbReference>
<dbReference type="AlphaFoldDB" id="F0X2D8"/>
<keyword evidence="2" id="KW-1133">Transmembrane helix</keyword>
<evidence type="ECO:0000256" key="2">
    <source>
        <dbReference type="SAM" id="Phobius"/>
    </source>
</evidence>
<feature type="compositionally biased region" description="Basic and acidic residues" evidence="1">
    <location>
        <begin position="128"/>
        <end position="141"/>
    </location>
</feature>
<keyword evidence="2" id="KW-0472">Membrane</keyword>
<organism evidence="4">
    <name type="scientific">Albugo laibachii Nc14</name>
    <dbReference type="NCBI Taxonomy" id="890382"/>
    <lineage>
        <taxon>Eukaryota</taxon>
        <taxon>Sar</taxon>
        <taxon>Stramenopiles</taxon>
        <taxon>Oomycota</taxon>
        <taxon>Peronosporomycetes</taxon>
        <taxon>Albuginales</taxon>
        <taxon>Albuginaceae</taxon>
        <taxon>Albugo</taxon>
    </lineage>
</organism>
<accession>F0X2D8</accession>
<evidence type="ECO:0000256" key="1">
    <source>
        <dbReference type="SAM" id="MobiDB-lite"/>
    </source>
</evidence>
<evidence type="ECO:0000256" key="3">
    <source>
        <dbReference type="SAM" id="SignalP"/>
    </source>
</evidence>
<protein>
    <submittedName>
        <fullName evidence="4">Transmembrane protein putative</fullName>
    </submittedName>
</protein>
<proteinExistence type="predicted"/>
<keyword evidence="3" id="KW-0732">Signal</keyword>
<feature type="transmembrane region" description="Helical" evidence="2">
    <location>
        <begin position="237"/>
        <end position="262"/>
    </location>
</feature>
<feature type="signal peptide" evidence="3">
    <location>
        <begin position="1"/>
        <end position="20"/>
    </location>
</feature>
<gene>
    <name evidence="4" type="primary">AlNc14C987G12695</name>
    <name evidence="4" type="ORF">ALNC14_141690</name>
</gene>
<feature type="chain" id="PRO_5003261859" evidence="3">
    <location>
        <begin position="21"/>
        <end position="343"/>
    </location>
</feature>
<feature type="region of interest" description="Disordered" evidence="1">
    <location>
        <begin position="124"/>
        <end position="143"/>
    </location>
</feature>
<name>F0X2D8_9STRA</name>
<evidence type="ECO:0000313" key="4">
    <source>
        <dbReference type="EMBL" id="CCA28025.1"/>
    </source>
</evidence>
<reference evidence="4" key="2">
    <citation type="submission" date="2011-02" db="EMBL/GenBank/DDBJ databases">
        <authorList>
            <person name="MacLean D."/>
        </authorList>
    </citation>
    <scope>NUCLEOTIDE SEQUENCE</scope>
</reference>
<dbReference type="HOGENOM" id="CLU_809911_0_0_1"/>